<dbReference type="Gene3D" id="3.40.640.10">
    <property type="entry name" value="Type I PLP-dependent aspartate aminotransferase-like (Major domain)"/>
    <property type="match status" value="1"/>
</dbReference>
<dbReference type="STRING" id="1353158.SAMN04488587_1055"/>
<dbReference type="Proteomes" id="UP000243338">
    <property type="component" value="Unassembled WGS sequence"/>
</dbReference>
<dbReference type="InterPro" id="IPR015421">
    <property type="entry name" value="PyrdxlP-dep_Trfase_major"/>
</dbReference>
<dbReference type="InterPro" id="IPR005814">
    <property type="entry name" value="Aminotrans_3"/>
</dbReference>
<keyword evidence="4 5" id="KW-0663">Pyridoxal phosphate</keyword>
<proteinExistence type="inferred from homology"/>
<dbReference type="OrthoDB" id="85346at2157"/>
<dbReference type="InterPro" id="IPR015422">
    <property type="entry name" value="PyrdxlP-dep_Trfase_small"/>
</dbReference>
<dbReference type="PIRSF" id="PIRSF000521">
    <property type="entry name" value="Transaminase_4ab_Lys_Orn"/>
    <property type="match status" value="1"/>
</dbReference>
<comment type="miscellaneous">
    <text evidence="5">May also have succinyldiaminopimelate aminotransferase activity, thus carrying out the corresponding step in lysine biosynthesis.</text>
</comment>
<dbReference type="SUPFAM" id="SSF53383">
    <property type="entry name" value="PLP-dependent transferases"/>
    <property type="match status" value="1"/>
</dbReference>
<reference evidence="7" key="1">
    <citation type="submission" date="2016-10" db="EMBL/GenBank/DDBJ databases">
        <authorList>
            <person name="Varghese N."/>
            <person name="Submissions S."/>
        </authorList>
    </citation>
    <scope>NUCLEOTIDE SEQUENCE [LARGE SCALE GENOMIC DNA]</scope>
    <source>
        <strain evidence="7">SLH 33</strain>
    </source>
</reference>
<feature type="binding site" evidence="5">
    <location>
        <begin position="225"/>
        <end position="228"/>
    </location>
    <ligand>
        <name>pyridoxal 5'-phosphate</name>
        <dbReference type="ChEBI" id="CHEBI:597326"/>
    </ligand>
</feature>
<dbReference type="FunFam" id="3.40.640.10:FF:000004">
    <property type="entry name" value="Acetylornithine aminotransferase"/>
    <property type="match status" value="1"/>
</dbReference>
<dbReference type="InterPro" id="IPR049704">
    <property type="entry name" value="Aminotrans_3_PPA_site"/>
</dbReference>
<dbReference type="GO" id="GO:0005737">
    <property type="term" value="C:cytoplasm"/>
    <property type="evidence" value="ECO:0007669"/>
    <property type="project" value="UniProtKB-SubCell"/>
</dbReference>
<dbReference type="HAMAP" id="MF_01107">
    <property type="entry name" value="ArgD_aminotrans_3"/>
    <property type="match status" value="1"/>
</dbReference>
<comment type="catalytic activity">
    <reaction evidence="5">
        <text>N(2)-acetyl-L-ornithine + 2-oxoglutarate = N-acetyl-L-glutamate 5-semialdehyde + L-glutamate</text>
        <dbReference type="Rhea" id="RHEA:18049"/>
        <dbReference type="ChEBI" id="CHEBI:16810"/>
        <dbReference type="ChEBI" id="CHEBI:29123"/>
        <dbReference type="ChEBI" id="CHEBI:29985"/>
        <dbReference type="ChEBI" id="CHEBI:57805"/>
        <dbReference type="EC" id="2.6.1.11"/>
    </reaction>
</comment>
<keyword evidence="7" id="KW-1185">Reference proteome</keyword>
<dbReference type="GO" id="GO:0003992">
    <property type="term" value="F:N2-acetyl-L-ornithine:2-oxoglutarate 5-aminotransferase activity"/>
    <property type="evidence" value="ECO:0007669"/>
    <property type="project" value="UniProtKB-UniRule"/>
</dbReference>
<dbReference type="Gene3D" id="3.90.1150.10">
    <property type="entry name" value="Aspartate Aminotransferase, domain 1"/>
    <property type="match status" value="1"/>
</dbReference>
<dbReference type="RefSeq" id="WP_091689569.1">
    <property type="nucleotide sequence ID" value="NZ_CAAGSJ010000001.1"/>
</dbReference>
<keyword evidence="5" id="KW-0963">Cytoplasm</keyword>
<feature type="binding site" evidence="5">
    <location>
        <begin position="113"/>
        <end position="114"/>
    </location>
    <ligand>
        <name>pyridoxal 5'-phosphate</name>
        <dbReference type="ChEBI" id="CHEBI:597326"/>
    </ligand>
</feature>
<dbReference type="InterPro" id="IPR050103">
    <property type="entry name" value="Class-III_PLP-dep_AT"/>
</dbReference>
<comment type="subunit">
    <text evidence="5">Homodimer.</text>
</comment>
<keyword evidence="5" id="KW-0055">Arginine biosynthesis</keyword>
<dbReference type="Pfam" id="PF00202">
    <property type="entry name" value="Aminotran_3"/>
    <property type="match status" value="1"/>
</dbReference>
<feature type="modified residue" description="N6-(pyridoxal phosphate)lysine" evidence="5">
    <location>
        <position position="254"/>
    </location>
</feature>
<dbReference type="NCBIfam" id="TIGR00707">
    <property type="entry name" value="argD"/>
    <property type="match status" value="1"/>
</dbReference>
<dbReference type="UniPathway" id="UPA00068">
    <property type="reaction ID" value="UER00109"/>
</dbReference>
<evidence type="ECO:0000256" key="1">
    <source>
        <dbReference type="ARBA" id="ARBA00022576"/>
    </source>
</evidence>
<organism evidence="6 7">
    <name type="scientific">Methanococcoides vulcani</name>
    <dbReference type="NCBI Taxonomy" id="1353158"/>
    <lineage>
        <taxon>Archaea</taxon>
        <taxon>Methanobacteriati</taxon>
        <taxon>Methanobacteriota</taxon>
        <taxon>Stenosarchaea group</taxon>
        <taxon>Methanomicrobia</taxon>
        <taxon>Methanosarcinales</taxon>
        <taxon>Methanosarcinaceae</taxon>
        <taxon>Methanococcoides</taxon>
    </lineage>
</organism>
<name>A0A1H9ZEC9_9EURY</name>
<dbReference type="EC" id="2.6.1.11" evidence="5"/>
<dbReference type="CDD" id="cd00610">
    <property type="entry name" value="OAT_like"/>
    <property type="match status" value="1"/>
</dbReference>
<evidence type="ECO:0000256" key="3">
    <source>
        <dbReference type="ARBA" id="ARBA00022679"/>
    </source>
</evidence>
<dbReference type="NCBIfam" id="NF002325">
    <property type="entry name" value="PRK01278.1"/>
    <property type="match status" value="1"/>
</dbReference>
<comment type="subcellular location">
    <subcellularLocation>
        <location evidence="5">Cytoplasm</location>
    </subcellularLocation>
</comment>
<dbReference type="PROSITE" id="PS00600">
    <property type="entry name" value="AA_TRANSFER_CLASS_3"/>
    <property type="match status" value="1"/>
</dbReference>
<comment type="pathway">
    <text evidence="5">Amino-acid biosynthesis; L-arginine biosynthesis; N(2)-acetyl-L-ornithine from L-glutamate: step 4/4.</text>
</comment>
<comment type="cofactor">
    <cofactor evidence="5">
        <name>pyridoxal 5'-phosphate</name>
        <dbReference type="ChEBI" id="CHEBI:597326"/>
    </cofactor>
    <text evidence="5">Binds 1 pyridoxal phosphate per subunit.</text>
</comment>
<dbReference type="PANTHER" id="PTHR11986">
    <property type="entry name" value="AMINOTRANSFERASE CLASS III"/>
    <property type="match status" value="1"/>
</dbReference>
<gene>
    <name evidence="5" type="primary">argD</name>
    <name evidence="6" type="ORF">SAMN04488587_1055</name>
</gene>
<dbReference type="GO" id="GO:0006526">
    <property type="term" value="P:L-arginine biosynthetic process"/>
    <property type="evidence" value="ECO:0007669"/>
    <property type="project" value="UniProtKB-UniRule"/>
</dbReference>
<dbReference type="PANTHER" id="PTHR11986:SF79">
    <property type="entry name" value="ACETYLORNITHINE AMINOTRANSFERASE, MITOCHONDRIAL"/>
    <property type="match status" value="1"/>
</dbReference>
<dbReference type="InterPro" id="IPR015424">
    <property type="entry name" value="PyrdxlP-dep_Trfase"/>
</dbReference>
<keyword evidence="3 5" id="KW-0808">Transferase</keyword>
<comment type="similarity">
    <text evidence="5">Belongs to the class-III pyridoxal-phosphate-dependent aminotransferase family. ArgD subfamily.</text>
</comment>
<dbReference type="GO" id="GO:0030170">
    <property type="term" value="F:pyridoxal phosphate binding"/>
    <property type="evidence" value="ECO:0007669"/>
    <property type="project" value="InterPro"/>
</dbReference>
<dbReference type="AlphaFoldDB" id="A0A1H9ZEC9"/>
<keyword evidence="1 5" id="KW-0032">Aminotransferase</keyword>
<evidence type="ECO:0000256" key="5">
    <source>
        <dbReference type="HAMAP-Rule" id="MF_01107"/>
    </source>
</evidence>
<feature type="binding site" evidence="5">
    <location>
        <position position="281"/>
    </location>
    <ligand>
        <name>pyridoxal 5'-phosphate</name>
        <dbReference type="ChEBI" id="CHEBI:597326"/>
    </ligand>
</feature>
<dbReference type="GO" id="GO:0042802">
    <property type="term" value="F:identical protein binding"/>
    <property type="evidence" value="ECO:0007669"/>
    <property type="project" value="TreeGrafter"/>
</dbReference>
<feature type="binding site" evidence="5">
    <location>
        <position position="143"/>
    </location>
    <ligand>
        <name>N(2)-acetyl-L-ornithine</name>
        <dbReference type="ChEBI" id="CHEBI:57805"/>
    </ligand>
</feature>
<evidence type="ECO:0000256" key="2">
    <source>
        <dbReference type="ARBA" id="ARBA00022605"/>
    </source>
</evidence>
<dbReference type="NCBIfam" id="NF002874">
    <property type="entry name" value="PRK03244.1"/>
    <property type="match status" value="1"/>
</dbReference>
<protein>
    <recommendedName>
        <fullName evidence="5">Acetylornithine aminotransferase</fullName>
        <shortName evidence="5">ACOAT</shortName>
        <ecNumber evidence="5">2.6.1.11</ecNumber>
    </recommendedName>
</protein>
<comment type="caution">
    <text evidence="5">Lacks conserved residue(s) required for the propagation of feature annotation.</text>
</comment>
<dbReference type="InterPro" id="IPR004636">
    <property type="entry name" value="AcOrn/SuccOrn_fam"/>
</dbReference>
<feature type="binding site" evidence="5">
    <location>
        <position position="140"/>
    </location>
    <ligand>
        <name>pyridoxal 5'-phosphate</name>
        <dbReference type="ChEBI" id="CHEBI:597326"/>
    </ligand>
</feature>
<evidence type="ECO:0000313" key="7">
    <source>
        <dbReference type="Proteomes" id="UP000243338"/>
    </source>
</evidence>
<accession>A0A1H9ZEC9</accession>
<evidence type="ECO:0000256" key="4">
    <source>
        <dbReference type="ARBA" id="ARBA00022898"/>
    </source>
</evidence>
<keyword evidence="2 5" id="KW-0028">Amino-acid biosynthesis</keyword>
<evidence type="ECO:0000313" key="6">
    <source>
        <dbReference type="EMBL" id="SES79862.1"/>
    </source>
</evidence>
<sequence>MTKETTLSKDYESIVEQDEKYVMQTYTRQPIALESGKGSVVRDINGNEFIDCVAGIAVNNVGHCHPRVVEAISKQAEKLIHVSNLYYTDVQAGLAEELVNITGMGRAFFCNSGTEAVEAAMKLARVTTGKTEFIAAEHSFHGRTMGSLTVTHKSIYRTPFEPLIQGEKFVAYNDAQAIRDAITEDTAAVIVEPIQGEGGINVPSDEYLKEVREICDENDMLLIFDEVQTGFGRTGKWFCKDHSKVVPDIMTMAKAIGGGFPMGAIVARDGVSFGKSQHAATFGGGPLACAASLASINVIRDENLVERSAQMGEYFMDKLRSLELDNIVQVRGRGLMIGVEINKPCADIVDLARENGILLNCTSEKVIRIAPPLVITKEQIDMVVDVLAQI</sequence>
<dbReference type="EMBL" id="FOHQ01000002">
    <property type="protein sequence ID" value="SES79862.1"/>
    <property type="molecule type" value="Genomic_DNA"/>
</dbReference>